<dbReference type="Proteomes" id="UP001516400">
    <property type="component" value="Unassembled WGS sequence"/>
</dbReference>
<accession>A0ABD2N455</accession>
<evidence type="ECO:0000313" key="2">
    <source>
        <dbReference type="Proteomes" id="UP001516400"/>
    </source>
</evidence>
<comment type="caution">
    <text evidence="1">The sequence shown here is derived from an EMBL/GenBank/DDBJ whole genome shotgun (WGS) entry which is preliminary data.</text>
</comment>
<name>A0ABD2N455_9CUCU</name>
<evidence type="ECO:0000313" key="1">
    <source>
        <dbReference type="EMBL" id="KAL3273460.1"/>
    </source>
</evidence>
<dbReference type="EMBL" id="JABFTP020000062">
    <property type="protein sequence ID" value="KAL3273460.1"/>
    <property type="molecule type" value="Genomic_DNA"/>
</dbReference>
<keyword evidence="2" id="KW-1185">Reference proteome</keyword>
<organism evidence="1 2">
    <name type="scientific">Cryptolaemus montrouzieri</name>
    <dbReference type="NCBI Taxonomy" id="559131"/>
    <lineage>
        <taxon>Eukaryota</taxon>
        <taxon>Metazoa</taxon>
        <taxon>Ecdysozoa</taxon>
        <taxon>Arthropoda</taxon>
        <taxon>Hexapoda</taxon>
        <taxon>Insecta</taxon>
        <taxon>Pterygota</taxon>
        <taxon>Neoptera</taxon>
        <taxon>Endopterygota</taxon>
        <taxon>Coleoptera</taxon>
        <taxon>Polyphaga</taxon>
        <taxon>Cucujiformia</taxon>
        <taxon>Coccinelloidea</taxon>
        <taxon>Coccinellidae</taxon>
        <taxon>Scymninae</taxon>
        <taxon>Scymnini</taxon>
        <taxon>Cryptolaemus</taxon>
    </lineage>
</organism>
<sequence>MIFAPLEHHISDMCQYRRYLLGHCLDQRYRNVVKAAGPSISVIIMLKTSAGSVFSSTRLLVGLPQPTPTLSTLLCPHLPLLTKYAFSSFKMSLLVLSLVEISFKTETFLGLFPVYVSISFQVALYLLLELDLDIPTVIHLLCHLNNSSQNLTVSVIIFAPDSSQVHLHLTFTGNFYAICDP</sequence>
<reference evidence="1 2" key="1">
    <citation type="journal article" date="2021" name="BMC Biol.">
        <title>Horizontally acquired antibacterial genes associated with adaptive radiation of ladybird beetles.</title>
        <authorList>
            <person name="Li H.S."/>
            <person name="Tang X.F."/>
            <person name="Huang Y.H."/>
            <person name="Xu Z.Y."/>
            <person name="Chen M.L."/>
            <person name="Du X.Y."/>
            <person name="Qiu B.Y."/>
            <person name="Chen P.T."/>
            <person name="Zhang W."/>
            <person name="Slipinski A."/>
            <person name="Escalona H.E."/>
            <person name="Waterhouse R.M."/>
            <person name="Zwick A."/>
            <person name="Pang H."/>
        </authorList>
    </citation>
    <scope>NUCLEOTIDE SEQUENCE [LARGE SCALE GENOMIC DNA]</scope>
    <source>
        <strain evidence="1">SYSU2018</strain>
    </source>
</reference>
<dbReference type="AlphaFoldDB" id="A0ABD2N455"/>
<gene>
    <name evidence="1" type="ORF">HHI36_014904</name>
</gene>
<protein>
    <submittedName>
        <fullName evidence="1">Uncharacterized protein</fullName>
    </submittedName>
</protein>
<proteinExistence type="predicted"/>